<feature type="compositionally biased region" description="Basic and acidic residues" evidence="1">
    <location>
        <begin position="138"/>
        <end position="148"/>
    </location>
</feature>
<feature type="transmembrane region" description="Helical" evidence="2">
    <location>
        <begin position="22"/>
        <end position="39"/>
    </location>
</feature>
<feature type="transmembrane region" description="Helical" evidence="2">
    <location>
        <begin position="45"/>
        <end position="64"/>
    </location>
</feature>
<accession>A0A2W5WNF1</accession>
<reference evidence="3 4" key="1">
    <citation type="submission" date="2018-06" db="EMBL/GenBank/DDBJ databases">
        <title>Whole genome sequencing of a novel hydrocarbon degrading bacterial strain, PW21 isolated from oil contaminated produced water sample.</title>
        <authorList>
            <person name="Nagkirti P."/>
            <person name="Shaikh A."/>
            <person name="Gowdaman V."/>
            <person name="Engineer A.E."/>
            <person name="Dagar S."/>
            <person name="Dhakephalkar P.K."/>
        </authorList>
    </citation>
    <scope>NUCLEOTIDE SEQUENCE [LARGE SCALE GENOMIC DNA]</scope>
    <source>
        <strain evidence="3 4">PW21</strain>
    </source>
</reference>
<sequence length="148" mass="15882">MPSITGAQEPLTQEQARRARRYLWQMGLRVVCFVGAFMATGWLRWTMLAAAVVIPYVAVLLVNAGRDKVSYDTSAMPPAQPQALPARPTDSDRQSPGSPGSRTGAGDDDAGHRAGEHGAAGHRVIEHRDDPTPGAGRTSDDTGEHEEH</sequence>
<comment type="caution">
    <text evidence="3">The sequence shown here is derived from an EMBL/GenBank/DDBJ whole genome shotgun (WGS) entry which is preliminary data.</text>
</comment>
<dbReference type="InterPro" id="IPR021449">
    <property type="entry name" value="DUF3099"/>
</dbReference>
<dbReference type="Pfam" id="PF11298">
    <property type="entry name" value="DUF3099"/>
    <property type="match status" value="1"/>
</dbReference>
<feature type="compositionally biased region" description="Low complexity" evidence="1">
    <location>
        <begin position="75"/>
        <end position="88"/>
    </location>
</feature>
<name>A0A2W5WNF1_9MICO</name>
<feature type="region of interest" description="Disordered" evidence="1">
    <location>
        <begin position="70"/>
        <end position="148"/>
    </location>
</feature>
<keyword evidence="2" id="KW-0472">Membrane</keyword>
<organism evidence="3 4">
    <name type="scientific">Xylanimonas oleitrophica</name>
    <dbReference type="NCBI Taxonomy" id="2607479"/>
    <lineage>
        <taxon>Bacteria</taxon>
        <taxon>Bacillati</taxon>
        <taxon>Actinomycetota</taxon>
        <taxon>Actinomycetes</taxon>
        <taxon>Micrococcales</taxon>
        <taxon>Promicromonosporaceae</taxon>
        <taxon>Xylanimonas</taxon>
    </lineage>
</organism>
<keyword evidence="2" id="KW-1133">Transmembrane helix</keyword>
<dbReference type="Proteomes" id="UP000248783">
    <property type="component" value="Unassembled WGS sequence"/>
</dbReference>
<evidence type="ECO:0000256" key="1">
    <source>
        <dbReference type="SAM" id="MobiDB-lite"/>
    </source>
</evidence>
<evidence type="ECO:0000313" key="4">
    <source>
        <dbReference type="Proteomes" id="UP000248783"/>
    </source>
</evidence>
<proteinExistence type="predicted"/>
<dbReference type="AlphaFoldDB" id="A0A2W5WNF1"/>
<evidence type="ECO:0000313" key="3">
    <source>
        <dbReference type="EMBL" id="PZR52522.1"/>
    </source>
</evidence>
<gene>
    <name evidence="3" type="ORF">DNL40_11610</name>
</gene>
<protein>
    <submittedName>
        <fullName evidence="3">DUF3099 domain-containing protein</fullName>
    </submittedName>
</protein>
<evidence type="ECO:0000256" key="2">
    <source>
        <dbReference type="SAM" id="Phobius"/>
    </source>
</evidence>
<dbReference type="EMBL" id="QKWH01000009">
    <property type="protein sequence ID" value="PZR52522.1"/>
    <property type="molecule type" value="Genomic_DNA"/>
</dbReference>
<keyword evidence="2" id="KW-0812">Transmembrane</keyword>
<keyword evidence="4" id="KW-1185">Reference proteome</keyword>